<keyword evidence="3" id="KW-0547">Nucleotide-binding</keyword>
<evidence type="ECO:0000259" key="6">
    <source>
        <dbReference type="PROSITE" id="PS51743"/>
    </source>
</evidence>
<evidence type="ECO:0000259" key="5">
    <source>
        <dbReference type="PROSITE" id="PS51657"/>
    </source>
</evidence>
<feature type="domain" description="Alphavirus-like MT" evidence="6">
    <location>
        <begin position="90"/>
        <end position="306"/>
    </location>
</feature>
<dbReference type="GO" id="GO:0008174">
    <property type="term" value="F:mRNA methyltransferase activity"/>
    <property type="evidence" value="ECO:0007669"/>
    <property type="project" value="UniProtKB-UniRule"/>
</dbReference>
<sequence>MANLTHDVVNSLVSSLSAVLMRPTETVEKELYATAFKNSEVQNCVVSSLVSRATNSISRSKQPVIRIYQKLTSAQQLLLQDSYMNFNLDFERSYDTSPHAFARASRKCERRYLLHLLKISTSSVPINGYDVVVKDVGGKPVMNLNEGAVHFHACFPLLSNADDYRHSMFHHHLRTLNPHTLKPEQQKVYYNFIAGNTTALCHKKSQNCTIRAQSLMFLHSTYDMSPEDVAISMYRADALIAAGCFIFSPDVLINDSGYIDILDCYYKKFLKIVSGKKKIFIRFWFNNDFQDAYTHLYSNYVSMLYTRRVNYNGNSYFFQPQEIKNSVYFFLVTKSIYSTVPMSEVCTIMTIPSLQEKLVLYYYKWETLLVHFSEKKSLVPIRVVVHKKFFDNLYAYALTLPEGKFTVKNIMTAAMTFNTREVINGMTVNDSHRLSPDVVCYASHVVYFLVYVAQYELSRATGLLLEQESKIRRFRNKSLFMRFFSNFLNTLKPTSSPIHVPINSVDTPCNETTQIKTIIEKIYDYINSTAQPERTYDIFVSDYSCKFITIEQECGYITSDKIISTVNRGHFDHSLSELIDRKTLLSTITQAMDDETPQTITETSPFVTVDCQDKLEIVPNHSNGLCFYQSLIDAGVFNGTIDSLKLLLLNSNEIDLFPPSVRDIVENDEPPHCYATEEVMKLAAHFFNITICIHINGACLRYGTGELYHFSVENNHCQALVESYVVSPVIIYDIVSDMSPVTPEFPHFITFFEQYIRQQYIVLEKFTKTNYKKKYSTARRTVDAFVDYKTRAFDERVSLQLCELFSLVLSGKTYSSSFMFSSRDGTSWYDQCLDSVKYLYIIGESNINYETVHQLPVTWTGEVDIQQIFQSLININQEPTDLTIFDLTFMQPYELPLFPLSFEETLSKFIGVANASVQFTKTGGDSVILVPFVFSPTFYESVKMLVSKFESVRMVRLLCSRFDGFEIAIICQNRSDRVITEVMDTYLDVVDSFCNRFIYCSKIFSKHILNAGTKFEVTVTHPKVFANYFTKMLDTQLQSTVNVNKPLKIQTPVGDCHFYDSNLLSSSAPTYLRRSKNVKTQNKISSHVSVTIQGESSGIARSPARKKPTSSSSSLSLSKYSADYCSQWSDTPLGITDPPPFVFVPDNPMKIITDTPLNKENLNNDESKALQRMTPSEPTDNSSETSPIVDFLCQAADEYLRYLEFTIQCDYSLVKTFVERVIRMAVFSKEAVMSFPSSFFLYSKSGTIAGEPHKFTHYYNSDLDIIKYDAEAELVSPFLIDGLPPFVIVNEFCNYGYLPEELRQLKQHSLELTNVKIEMLQAGPGTGKTTFIINNHSVCTSSQPSTVILSTCEGRDDFRRRVKQKFSITSEYLLKKYYRTAASYLLNHNKNVRTASLYIDEALMHHAGALAYLISLSGCSIVTLIGDKNQIPFVNRTPDFRCQYSAISEVISSSKNLNISFRCPLDIVYRISDTYPGGLFAANKITSSIYYKKISSLIDVPRVPTSQYIVFTQAEKTALAELNLKVATVHEFQGKEADHVIIVRINPYIQDEIFNSKTYVLVAITRHRKSCVYYTKVTSDLISKTIGVDRVLKHELVPINTMLKHYKISVGSTVVDYVIDPVCPNSYFSISNVSVFYKKIYFPSSSRSSVHDNTVHITRNTFCSCRLNHFIMTMDFIGSLKNLRAYFKNNIHSIVPLLSYKYHVIDYSDFCSVSTEYLFIIFYKSLKTKGLFFSDSESFATPASVFENLNINACATVRTHQIQSTVLHDLWQDITLPSLIEPVVELSAVDFLSTAQTILDERFGDTNMADQSYDEYMIMTNDLEFGTGKYRFCKIRGMYSHPHFGTMQPVLKTVVYRNRNLNYREILLALEKRNFSAPKLAGVVDYEELSTHLVENMFSRCIDEDNFRVSLLTPIEYCQTSVAEWLEGQKPEVVNMIVPDFALHLSSIDTYNFSIKRKPKPSLECDANSTYAALQTILYHPKSVNAVFCAIFKQIKSKLLFSLKPNCFIYADMSPSQLADTLTRNLSGQLLPFSIFSGDDSIIFDGQHFTEIDISKYDKSQNLLALLIDCKLLRKFQVPEFFINLWFNCHFLTYIYDKNIKLRAKIPFQRKSGDASTFLFNTTFAMCVIANEIPLDNLHSFNLPDFRKKNISIFPLLYNLEVKIFSFKYAYFCSKFLLYSEQRKKFYFIPDPLKLLVKLGRSDLINFQHVECYRVSMKDSVSVGYHDLHIATLLSTAVNDRYSMTSFSPEFMKSFYLISDSKAMFSSLYYINENHPVNNRIQYFSPDYFYRD</sequence>
<dbReference type="GO" id="GO:0006396">
    <property type="term" value="P:RNA processing"/>
    <property type="evidence" value="ECO:0007669"/>
    <property type="project" value="InterPro"/>
</dbReference>
<feature type="domain" description="(+)RNA virus helicase C-terminal" evidence="5">
    <location>
        <begin position="1294"/>
        <end position="1606"/>
    </location>
</feature>
<dbReference type="PROSITE" id="PS51743">
    <property type="entry name" value="ALPHAVIRUS_MT"/>
    <property type="match status" value="1"/>
</dbReference>
<dbReference type="SUPFAM" id="SSF56672">
    <property type="entry name" value="DNA/RNA polymerases"/>
    <property type="match status" value="1"/>
</dbReference>
<dbReference type="InterPro" id="IPR001788">
    <property type="entry name" value="RNA-dep_RNA_pol_alsuvir"/>
</dbReference>
<name>A0A1L3KK27_9VIRU</name>
<dbReference type="Pfam" id="PF01443">
    <property type="entry name" value="Viral_helicase1"/>
    <property type="match status" value="1"/>
</dbReference>
<protein>
    <recommendedName>
        <fullName evidence="8">Non-structural protein 4</fullName>
    </recommendedName>
</protein>
<accession>A0A1L3KK27</accession>
<dbReference type="InterPro" id="IPR027417">
    <property type="entry name" value="P-loop_NTPase"/>
</dbReference>
<dbReference type="PANTHER" id="PTHR43788:SF8">
    <property type="entry name" value="DNA-BINDING PROTEIN SMUBP-2"/>
    <property type="match status" value="1"/>
</dbReference>
<proteinExistence type="predicted"/>
<dbReference type="InterPro" id="IPR050534">
    <property type="entry name" value="Coronavir_polyprotein_1ab"/>
</dbReference>
<evidence type="ECO:0000256" key="2">
    <source>
        <dbReference type="ARBA" id="ARBA00022695"/>
    </source>
</evidence>
<dbReference type="GO" id="GO:0003968">
    <property type="term" value="F:RNA-directed RNA polymerase activity"/>
    <property type="evidence" value="ECO:0007669"/>
    <property type="project" value="InterPro"/>
</dbReference>
<dbReference type="PANTHER" id="PTHR43788">
    <property type="entry name" value="DNA2/NAM7 HELICASE FAMILY MEMBER"/>
    <property type="match status" value="1"/>
</dbReference>
<dbReference type="GO" id="GO:0016556">
    <property type="term" value="P:mRNA modification"/>
    <property type="evidence" value="ECO:0007669"/>
    <property type="project" value="InterPro"/>
</dbReference>
<keyword evidence="2" id="KW-0548">Nucleotidyltransferase</keyword>
<dbReference type="Pfam" id="PF00978">
    <property type="entry name" value="RdRP_2"/>
    <property type="match status" value="1"/>
</dbReference>
<dbReference type="GO" id="GO:0005524">
    <property type="term" value="F:ATP binding"/>
    <property type="evidence" value="ECO:0007669"/>
    <property type="project" value="UniProtKB-KW"/>
</dbReference>
<dbReference type="EMBL" id="KX883814">
    <property type="protein sequence ID" value="APG77770.1"/>
    <property type="molecule type" value="Genomic_RNA"/>
</dbReference>
<keyword evidence="1" id="KW-0808">Transferase</keyword>
<evidence type="ECO:0000313" key="7">
    <source>
        <dbReference type="EMBL" id="APG77770.1"/>
    </source>
</evidence>
<dbReference type="PROSITE" id="PS51657">
    <property type="entry name" value="PSRV_HELICASE"/>
    <property type="match status" value="1"/>
</dbReference>
<keyword evidence="3" id="KW-0067">ATP-binding</keyword>
<dbReference type="GO" id="GO:0043139">
    <property type="term" value="F:5'-3' DNA helicase activity"/>
    <property type="evidence" value="ECO:0007669"/>
    <property type="project" value="TreeGrafter"/>
</dbReference>
<dbReference type="SUPFAM" id="SSF52540">
    <property type="entry name" value="P-loop containing nucleoside triphosphate hydrolases"/>
    <property type="match status" value="1"/>
</dbReference>
<dbReference type="InterPro" id="IPR002588">
    <property type="entry name" value="Alphavirus-like_MT_dom"/>
</dbReference>
<evidence type="ECO:0000256" key="1">
    <source>
        <dbReference type="ARBA" id="ARBA00022679"/>
    </source>
</evidence>
<dbReference type="GO" id="GO:0003723">
    <property type="term" value="F:RNA binding"/>
    <property type="evidence" value="ECO:0007669"/>
    <property type="project" value="InterPro"/>
</dbReference>
<evidence type="ECO:0000256" key="4">
    <source>
        <dbReference type="SAM" id="MobiDB-lite"/>
    </source>
</evidence>
<dbReference type="Gene3D" id="3.40.50.300">
    <property type="entry name" value="P-loop containing nucleotide triphosphate hydrolases"/>
    <property type="match status" value="2"/>
</dbReference>
<dbReference type="InterPro" id="IPR027351">
    <property type="entry name" value="(+)RNA_virus_helicase_core_dom"/>
</dbReference>
<evidence type="ECO:0008006" key="8">
    <source>
        <dbReference type="Google" id="ProtNLM"/>
    </source>
</evidence>
<feature type="region of interest" description="Disordered" evidence="4">
    <location>
        <begin position="1095"/>
        <end position="1116"/>
    </location>
</feature>
<reference evidence="7" key="1">
    <citation type="journal article" date="2016" name="Nature">
        <title>Redefining the invertebrate RNA virosphere.</title>
        <authorList>
            <person name="Shi M."/>
            <person name="Lin X.D."/>
            <person name="Tian J.H."/>
            <person name="Chen L.J."/>
            <person name="Chen X."/>
            <person name="Li C.X."/>
            <person name="Qin X.C."/>
            <person name="Li J."/>
            <person name="Cao J.P."/>
            <person name="Eden J.S."/>
            <person name="Buchmann J."/>
            <person name="Wang W."/>
            <person name="Xu J."/>
            <person name="Holmes E.C."/>
            <person name="Zhang Y.Z."/>
        </authorList>
    </citation>
    <scope>NUCLEOTIDE SEQUENCE</scope>
    <source>
        <strain evidence="7">WHCCII12598</strain>
    </source>
</reference>
<dbReference type="GO" id="GO:0006351">
    <property type="term" value="P:DNA-templated transcription"/>
    <property type="evidence" value="ECO:0007669"/>
    <property type="project" value="InterPro"/>
</dbReference>
<evidence type="ECO:0000256" key="3">
    <source>
        <dbReference type="ARBA" id="ARBA00022840"/>
    </source>
</evidence>
<organism evidence="7">
    <name type="scientific">Hubei virga-like virus 4</name>
    <dbReference type="NCBI Taxonomy" id="1923339"/>
    <lineage>
        <taxon>Viruses</taxon>
        <taxon>Riboviria</taxon>
    </lineage>
</organism>
<dbReference type="InterPro" id="IPR043502">
    <property type="entry name" value="DNA/RNA_pol_sf"/>
</dbReference>